<name>A0A9P6QXN9_9FUNG</name>
<evidence type="ECO:0000313" key="3">
    <source>
        <dbReference type="EMBL" id="KAG0299529.1"/>
    </source>
</evidence>
<dbReference type="Proteomes" id="UP000823405">
    <property type="component" value="Unassembled WGS sequence"/>
</dbReference>
<dbReference type="EMBL" id="JAAAIN010001875">
    <property type="protein sequence ID" value="KAG0299529.1"/>
    <property type="molecule type" value="Genomic_DNA"/>
</dbReference>
<organism evidence="3 4">
    <name type="scientific">Linnemannia gamsii</name>
    <dbReference type="NCBI Taxonomy" id="64522"/>
    <lineage>
        <taxon>Eukaryota</taxon>
        <taxon>Fungi</taxon>
        <taxon>Fungi incertae sedis</taxon>
        <taxon>Mucoromycota</taxon>
        <taxon>Mortierellomycotina</taxon>
        <taxon>Mortierellomycetes</taxon>
        <taxon>Mortierellales</taxon>
        <taxon>Mortierellaceae</taxon>
        <taxon>Linnemannia</taxon>
    </lineage>
</organism>
<dbReference type="AlphaFoldDB" id="A0A9P6QXN9"/>
<feature type="domain" description="NACHT" evidence="2">
    <location>
        <begin position="89"/>
        <end position="245"/>
    </location>
</feature>
<dbReference type="InterPro" id="IPR007111">
    <property type="entry name" value="NACHT_NTPase"/>
</dbReference>
<evidence type="ECO:0000313" key="4">
    <source>
        <dbReference type="Proteomes" id="UP000823405"/>
    </source>
</evidence>
<protein>
    <recommendedName>
        <fullName evidence="2">NACHT domain-containing protein</fullName>
    </recommendedName>
</protein>
<dbReference type="SUPFAM" id="SSF52540">
    <property type="entry name" value="P-loop containing nucleoside triphosphate hydrolases"/>
    <property type="match status" value="1"/>
</dbReference>
<keyword evidence="4" id="KW-1185">Reference proteome</keyword>
<dbReference type="Gene3D" id="3.40.50.300">
    <property type="entry name" value="P-loop containing nucleotide triphosphate hydrolases"/>
    <property type="match status" value="1"/>
</dbReference>
<sequence>MSDNPTQQPVSHTDDVRGPTLRASNLDGSAIATTTLGQALTELRTRRLIDGLHPVFIPPMAKAGLQACDDDVFLLMDKVQEFLASDQQVMLIMGDSGSGKSTFCRHLEHQLWSIYENHGPIPLFVNLATIDQPDEDLVTKLLKANHFSEDQILELKLKRQFVLICDGYDESWQMSNLHKTKLNQPGQWNAKMVISSRTQFLGPDYRARFMPQDGTNLYRSAADLFQEATIAPFSEEQIESYVQQYVLLEPKTWTMQEYMDKLTAISSLMDVVKNPLFLILALEVLPSVAEDQQAKSDISITRTRVYDLLVDQWFHINLKRLQNRSLPKDEIDELDRLIEEGFEKQVVEYCTKLAIAIFEKQEGRPVVQYHHIKDKDTWKSAFFGPQPRVRLLRDSSLLVRVGNMYRFSHRSMLDYFFSRAVSDPSNHGDNNNLSTLDAGGPIFKYNFLCEPSVIWFLSSRVQYLPEFQRQLLDIIQQSRSDATDGIGIAAANAISILIRAGVQFNGANLRGVHIAKAGPFTNDDLATSWSI</sequence>
<evidence type="ECO:0000256" key="1">
    <source>
        <dbReference type="SAM" id="MobiDB-lite"/>
    </source>
</evidence>
<dbReference type="PROSITE" id="PS00675">
    <property type="entry name" value="SIGMA54_INTERACT_1"/>
    <property type="match status" value="1"/>
</dbReference>
<dbReference type="OrthoDB" id="2443807at2759"/>
<dbReference type="CDD" id="cd02019">
    <property type="entry name" value="NK"/>
    <property type="match status" value="1"/>
</dbReference>
<accession>A0A9P6QXN9</accession>
<feature type="region of interest" description="Disordered" evidence="1">
    <location>
        <begin position="1"/>
        <end position="23"/>
    </location>
</feature>
<dbReference type="InterPro" id="IPR025662">
    <property type="entry name" value="Sigma_54_int_dom_ATP-bd_1"/>
</dbReference>
<comment type="caution">
    <text evidence="3">The sequence shown here is derived from an EMBL/GenBank/DDBJ whole genome shotgun (WGS) entry which is preliminary data.</text>
</comment>
<evidence type="ECO:0000259" key="2">
    <source>
        <dbReference type="Pfam" id="PF05729"/>
    </source>
</evidence>
<dbReference type="Pfam" id="PF05729">
    <property type="entry name" value="NACHT"/>
    <property type="match status" value="1"/>
</dbReference>
<feature type="compositionally biased region" description="Polar residues" evidence="1">
    <location>
        <begin position="1"/>
        <end position="11"/>
    </location>
</feature>
<dbReference type="InterPro" id="IPR027417">
    <property type="entry name" value="P-loop_NTPase"/>
</dbReference>
<reference evidence="3" key="1">
    <citation type="journal article" date="2020" name="Fungal Divers.">
        <title>Resolving the Mortierellaceae phylogeny through synthesis of multi-gene phylogenetics and phylogenomics.</title>
        <authorList>
            <person name="Vandepol N."/>
            <person name="Liber J."/>
            <person name="Desiro A."/>
            <person name="Na H."/>
            <person name="Kennedy M."/>
            <person name="Barry K."/>
            <person name="Grigoriev I.V."/>
            <person name="Miller A.N."/>
            <person name="O'Donnell K."/>
            <person name="Stajich J.E."/>
            <person name="Bonito G."/>
        </authorList>
    </citation>
    <scope>NUCLEOTIDE SEQUENCE</scope>
    <source>
        <strain evidence="3">NVP60</strain>
    </source>
</reference>
<proteinExistence type="predicted"/>
<gene>
    <name evidence="3" type="ORF">BGZ97_003653</name>
</gene>